<name>A0A4Y2UQU9_ARAVE</name>
<sequence>MVGHRTGMICARNLGSFFSRRRGSGSLMVWAVFCCNGQVSLRFTSGRKPSQDYTKTLEDNLLPIAELLDGSQWEFQQDNALIDTANSTQVWFNSQNIKVLNWTTCSPDLNTIENLWASCVAKFTAMVDNTLL</sequence>
<dbReference type="Proteomes" id="UP000499080">
    <property type="component" value="Unassembled WGS sequence"/>
</dbReference>
<feature type="domain" description="Tc1-like transposase DDE" evidence="1">
    <location>
        <begin position="25"/>
        <end position="123"/>
    </location>
</feature>
<comment type="caution">
    <text evidence="3">The sequence shown here is derived from an EMBL/GenBank/DDBJ whole genome shotgun (WGS) entry which is preliminary data.</text>
</comment>
<evidence type="ECO:0000313" key="4">
    <source>
        <dbReference type="Proteomes" id="UP000499080"/>
    </source>
</evidence>
<dbReference type="AlphaFoldDB" id="A0A4Y2UQU9"/>
<dbReference type="EMBL" id="BGPR01038141">
    <property type="protein sequence ID" value="GBO13927.1"/>
    <property type="molecule type" value="Genomic_DNA"/>
</dbReference>
<dbReference type="GO" id="GO:0003676">
    <property type="term" value="F:nucleic acid binding"/>
    <property type="evidence" value="ECO:0007669"/>
    <property type="project" value="InterPro"/>
</dbReference>
<gene>
    <name evidence="3" type="ORF">AVEN_136769_1</name>
    <name evidence="2" type="ORF">AVEN_226192_1</name>
</gene>
<dbReference type="OrthoDB" id="9996331at2759"/>
<keyword evidence="4" id="KW-1185">Reference proteome</keyword>
<accession>A0A4Y2UQU9</accession>
<dbReference type="InterPro" id="IPR038717">
    <property type="entry name" value="Tc1-like_DDE_dom"/>
</dbReference>
<dbReference type="Gene3D" id="3.30.420.10">
    <property type="entry name" value="Ribonuclease H-like superfamily/Ribonuclease H"/>
    <property type="match status" value="1"/>
</dbReference>
<protein>
    <recommendedName>
        <fullName evidence="1">Tc1-like transposase DDE domain-containing protein</fullName>
    </recommendedName>
</protein>
<evidence type="ECO:0000313" key="3">
    <source>
        <dbReference type="EMBL" id="GBO13927.1"/>
    </source>
</evidence>
<evidence type="ECO:0000259" key="1">
    <source>
        <dbReference type="Pfam" id="PF13358"/>
    </source>
</evidence>
<dbReference type="Pfam" id="PF13358">
    <property type="entry name" value="DDE_3"/>
    <property type="match status" value="1"/>
</dbReference>
<reference evidence="3 4" key="1">
    <citation type="journal article" date="2019" name="Sci. Rep.">
        <title>Orb-weaving spider Araneus ventricosus genome elucidates the spidroin gene catalogue.</title>
        <authorList>
            <person name="Kono N."/>
            <person name="Nakamura H."/>
            <person name="Ohtoshi R."/>
            <person name="Moran D.A.P."/>
            <person name="Shinohara A."/>
            <person name="Yoshida Y."/>
            <person name="Fujiwara M."/>
            <person name="Mori M."/>
            <person name="Tomita M."/>
            <person name="Arakawa K."/>
        </authorList>
    </citation>
    <scope>NUCLEOTIDE SEQUENCE [LARGE SCALE GENOMIC DNA]</scope>
</reference>
<evidence type="ECO:0000313" key="2">
    <source>
        <dbReference type="EMBL" id="GBO13903.1"/>
    </source>
</evidence>
<dbReference type="EMBL" id="BGPR01038126">
    <property type="protein sequence ID" value="GBO13903.1"/>
    <property type="molecule type" value="Genomic_DNA"/>
</dbReference>
<organism evidence="3 4">
    <name type="scientific">Araneus ventricosus</name>
    <name type="common">Orbweaver spider</name>
    <name type="synonym">Epeira ventricosa</name>
    <dbReference type="NCBI Taxonomy" id="182803"/>
    <lineage>
        <taxon>Eukaryota</taxon>
        <taxon>Metazoa</taxon>
        <taxon>Ecdysozoa</taxon>
        <taxon>Arthropoda</taxon>
        <taxon>Chelicerata</taxon>
        <taxon>Arachnida</taxon>
        <taxon>Araneae</taxon>
        <taxon>Araneomorphae</taxon>
        <taxon>Entelegynae</taxon>
        <taxon>Araneoidea</taxon>
        <taxon>Araneidae</taxon>
        <taxon>Araneus</taxon>
    </lineage>
</organism>
<proteinExistence type="predicted"/>
<dbReference type="InterPro" id="IPR036397">
    <property type="entry name" value="RNaseH_sf"/>
</dbReference>